<gene>
    <name evidence="2" type="ORF">A3844_02135</name>
</gene>
<evidence type="ECO:0000256" key="1">
    <source>
        <dbReference type="SAM" id="MobiDB-lite"/>
    </source>
</evidence>
<dbReference type="InterPro" id="IPR025175">
    <property type="entry name" value="DUF3934"/>
</dbReference>
<name>A0ABX3EUR3_9BACL</name>
<feature type="compositionally biased region" description="Low complexity" evidence="1">
    <location>
        <begin position="58"/>
        <end position="67"/>
    </location>
</feature>
<feature type="compositionally biased region" description="Gly residues" evidence="1">
    <location>
        <begin position="48"/>
        <end position="57"/>
    </location>
</feature>
<protein>
    <recommendedName>
        <fullName evidence="4">DUF3934 domain-containing protein</fullName>
    </recommendedName>
</protein>
<feature type="compositionally biased region" description="Gly residues" evidence="1">
    <location>
        <begin position="19"/>
        <end position="29"/>
    </location>
</feature>
<proteinExistence type="predicted"/>
<comment type="caution">
    <text evidence="2">The sequence shown here is derived from an EMBL/GenBank/DDBJ whole genome shotgun (WGS) entry which is preliminary data.</text>
</comment>
<evidence type="ECO:0000313" key="3">
    <source>
        <dbReference type="Proteomes" id="UP000186058"/>
    </source>
</evidence>
<dbReference type="Proteomes" id="UP000186058">
    <property type="component" value="Unassembled WGS sequence"/>
</dbReference>
<evidence type="ECO:0008006" key="4">
    <source>
        <dbReference type="Google" id="ProtNLM"/>
    </source>
</evidence>
<sequence length="73" mass="7251">MDARRKLNTGWSDIVAKSKGGGTGRGTGSKGWTRWNKTAKPVKPAKGGPAGGPGGKSTGAAKGSGTKPTRSGK</sequence>
<feature type="compositionally biased region" description="Low complexity" evidence="1">
    <location>
        <begin position="30"/>
        <end position="47"/>
    </location>
</feature>
<evidence type="ECO:0000313" key="2">
    <source>
        <dbReference type="EMBL" id="OKP91937.1"/>
    </source>
</evidence>
<feature type="region of interest" description="Disordered" evidence="1">
    <location>
        <begin position="1"/>
        <end position="73"/>
    </location>
</feature>
<organism evidence="2 3">
    <name type="scientific">Paenibacillus helianthi</name>
    <dbReference type="NCBI Taxonomy" id="1349432"/>
    <lineage>
        <taxon>Bacteria</taxon>
        <taxon>Bacillati</taxon>
        <taxon>Bacillota</taxon>
        <taxon>Bacilli</taxon>
        <taxon>Bacillales</taxon>
        <taxon>Paenibacillaceae</taxon>
        <taxon>Paenibacillus</taxon>
    </lineage>
</organism>
<accession>A0ABX3EUR3</accession>
<dbReference type="Pfam" id="PF13070">
    <property type="entry name" value="DUF3934"/>
    <property type="match status" value="1"/>
</dbReference>
<keyword evidence="3" id="KW-1185">Reference proteome</keyword>
<reference evidence="2 3" key="1">
    <citation type="submission" date="2016-03" db="EMBL/GenBank/DDBJ databases">
        <authorList>
            <person name="Sant'Anna F.H."/>
            <person name="Ambrosini A."/>
            <person name="Souza R."/>
            <person name="Bach E."/>
            <person name="Fernandes G."/>
            <person name="Balsanelli E."/>
            <person name="Baura V.A."/>
            <person name="Souza E.M."/>
            <person name="Passaglia L."/>
        </authorList>
    </citation>
    <scope>NUCLEOTIDE SEQUENCE [LARGE SCALE GENOMIC DNA]</scope>
    <source>
        <strain evidence="2 3">P26E</strain>
    </source>
</reference>
<dbReference type="EMBL" id="LVWI01000001">
    <property type="protein sequence ID" value="OKP91937.1"/>
    <property type="molecule type" value="Genomic_DNA"/>
</dbReference>